<keyword evidence="7 17" id="KW-0812">Transmembrane</keyword>
<evidence type="ECO:0000256" key="12">
    <source>
        <dbReference type="ARBA" id="ARBA00023012"/>
    </source>
</evidence>
<dbReference type="AlphaFoldDB" id="A0AA96RMB9"/>
<evidence type="ECO:0000259" key="18">
    <source>
        <dbReference type="PROSITE" id="PS50109"/>
    </source>
</evidence>
<dbReference type="PANTHER" id="PTHR45528">
    <property type="entry name" value="SENSOR HISTIDINE KINASE CPXA"/>
    <property type="match status" value="1"/>
</dbReference>
<dbReference type="CDD" id="cd06225">
    <property type="entry name" value="HAMP"/>
    <property type="match status" value="1"/>
</dbReference>
<keyword evidence="10" id="KW-0067">ATP-binding</keyword>
<dbReference type="InterPro" id="IPR050398">
    <property type="entry name" value="HssS/ArlS-like"/>
</dbReference>
<evidence type="ECO:0000256" key="16">
    <source>
        <dbReference type="ARBA" id="ARBA00040841"/>
    </source>
</evidence>
<dbReference type="SMART" id="SM00304">
    <property type="entry name" value="HAMP"/>
    <property type="match status" value="1"/>
</dbReference>
<evidence type="ECO:0000256" key="1">
    <source>
        <dbReference type="ARBA" id="ARBA00000085"/>
    </source>
</evidence>
<reference evidence="20" key="1">
    <citation type="submission" date="2022-02" db="EMBL/GenBank/DDBJ databases">
        <title>Paenibacillus sp. MBLB1832 Whole Genome Shotgun Sequencing.</title>
        <authorList>
            <person name="Hwang C.Y."/>
            <person name="Cho E.-S."/>
            <person name="Seo M.-J."/>
        </authorList>
    </citation>
    <scope>NUCLEOTIDE SEQUENCE</scope>
    <source>
        <strain evidence="20">MBLB1832</strain>
    </source>
</reference>
<dbReference type="InterPro" id="IPR005467">
    <property type="entry name" value="His_kinase_dom"/>
</dbReference>
<keyword evidence="5" id="KW-0597">Phosphoprotein</keyword>
<dbReference type="PROSITE" id="PS50109">
    <property type="entry name" value="HIS_KIN"/>
    <property type="match status" value="1"/>
</dbReference>
<evidence type="ECO:0000256" key="14">
    <source>
        <dbReference type="ARBA" id="ARBA00023136"/>
    </source>
</evidence>
<sequence>MIKTLYVRIVMTFTLVVVISLLVSTLLASKWFSEGARKNVSEDLFRKSQQIQQIVTDAGPVGTIQFLDKLAILRDYKLFLFEKDGGAVLLADHADYTDFEPFVTRVLHGETVKVFHPSHAPGIGEISLGVPIQLNGEAYAMFIQPDLLPQLKSFQSTTAVILLSVLTFGSLLILVAARYLVKPIQRMTVATRGIAKGNFEVDLKIKSKDELGELAQSIQHMARELGQLERMRQDFVSNVSHEMQSPLTSISGFAQVLSSEVVSEEDRLHYAHIIHMESQRLSRLSENLLKLTSLESENHPFHSVTYRLDRQLQEIVLAAEPLWVGKHIDIGLDVVEASIKADKDQLTQVWNNLLYNAIKFTPEGGQINMVLSKVENAIVVEISDSGVGISEGDMKRIFERFYKADPSRQWKVEGNGLGLAIVKKIIDIHQGIIEVESKLGKGTTFRIKLPYGSL</sequence>
<dbReference type="GO" id="GO:0000155">
    <property type="term" value="F:phosphorelay sensor kinase activity"/>
    <property type="evidence" value="ECO:0007669"/>
    <property type="project" value="InterPro"/>
</dbReference>
<evidence type="ECO:0000256" key="13">
    <source>
        <dbReference type="ARBA" id="ARBA00023026"/>
    </source>
</evidence>
<accession>A0AA96RMB9</accession>
<evidence type="ECO:0000256" key="3">
    <source>
        <dbReference type="ARBA" id="ARBA00012438"/>
    </source>
</evidence>
<evidence type="ECO:0000256" key="17">
    <source>
        <dbReference type="SAM" id="Phobius"/>
    </source>
</evidence>
<dbReference type="CDD" id="cd00075">
    <property type="entry name" value="HATPase"/>
    <property type="match status" value="1"/>
</dbReference>
<dbReference type="Gene3D" id="6.10.340.10">
    <property type="match status" value="1"/>
</dbReference>
<name>A0AA96RMB9_9BACL</name>
<dbReference type="Gene3D" id="3.30.565.10">
    <property type="entry name" value="Histidine kinase-like ATPase, C-terminal domain"/>
    <property type="match status" value="1"/>
</dbReference>
<dbReference type="PROSITE" id="PS50885">
    <property type="entry name" value="HAMP"/>
    <property type="match status" value="1"/>
</dbReference>
<feature type="transmembrane region" description="Helical" evidence="17">
    <location>
        <begin position="159"/>
        <end position="181"/>
    </location>
</feature>
<dbReference type="InterPro" id="IPR003661">
    <property type="entry name" value="HisK_dim/P_dom"/>
</dbReference>
<comment type="subcellular location">
    <subcellularLocation>
        <location evidence="2">Cell membrane</location>
        <topology evidence="2">Multi-pass membrane protein</topology>
    </subcellularLocation>
</comment>
<keyword evidence="4" id="KW-1003">Cell membrane</keyword>
<evidence type="ECO:0000256" key="6">
    <source>
        <dbReference type="ARBA" id="ARBA00022679"/>
    </source>
</evidence>
<evidence type="ECO:0000256" key="15">
    <source>
        <dbReference type="ARBA" id="ARBA00037219"/>
    </source>
</evidence>
<dbReference type="PANTHER" id="PTHR45528:SF11">
    <property type="entry name" value="HISTIDINE KINASE"/>
    <property type="match status" value="1"/>
</dbReference>
<dbReference type="SUPFAM" id="SSF47384">
    <property type="entry name" value="Homodimeric domain of signal transducing histidine kinase"/>
    <property type="match status" value="1"/>
</dbReference>
<evidence type="ECO:0000256" key="9">
    <source>
        <dbReference type="ARBA" id="ARBA00022777"/>
    </source>
</evidence>
<evidence type="ECO:0000256" key="2">
    <source>
        <dbReference type="ARBA" id="ARBA00004651"/>
    </source>
</evidence>
<dbReference type="KEGG" id="proo:MJB10_23600"/>
<dbReference type="InterPro" id="IPR003660">
    <property type="entry name" value="HAMP_dom"/>
</dbReference>
<dbReference type="Pfam" id="PF00672">
    <property type="entry name" value="HAMP"/>
    <property type="match status" value="1"/>
</dbReference>
<dbReference type="GO" id="GO:0005886">
    <property type="term" value="C:plasma membrane"/>
    <property type="evidence" value="ECO:0007669"/>
    <property type="project" value="UniProtKB-SubCell"/>
</dbReference>
<evidence type="ECO:0000256" key="7">
    <source>
        <dbReference type="ARBA" id="ARBA00022692"/>
    </source>
</evidence>
<keyword evidence="21" id="KW-1185">Reference proteome</keyword>
<keyword evidence="9 20" id="KW-0418">Kinase</keyword>
<dbReference type="Proteomes" id="UP001304650">
    <property type="component" value="Chromosome"/>
</dbReference>
<dbReference type="PRINTS" id="PR00344">
    <property type="entry name" value="BCTRLSENSOR"/>
</dbReference>
<dbReference type="SUPFAM" id="SSF55874">
    <property type="entry name" value="ATPase domain of HSP90 chaperone/DNA topoisomerase II/histidine kinase"/>
    <property type="match status" value="1"/>
</dbReference>
<dbReference type="Gene3D" id="1.10.287.130">
    <property type="match status" value="1"/>
</dbReference>
<proteinExistence type="predicted"/>
<feature type="domain" description="Histidine kinase" evidence="18">
    <location>
        <begin position="238"/>
        <end position="453"/>
    </location>
</feature>
<dbReference type="CDD" id="cd00082">
    <property type="entry name" value="HisKA"/>
    <property type="match status" value="1"/>
</dbReference>
<dbReference type="RefSeq" id="WP_314799236.1">
    <property type="nucleotide sequence ID" value="NZ_CP130319.1"/>
</dbReference>
<organism evidence="20 21">
    <name type="scientific">Paenibacillus roseopurpureus</name>
    <dbReference type="NCBI Taxonomy" id="2918901"/>
    <lineage>
        <taxon>Bacteria</taxon>
        <taxon>Bacillati</taxon>
        <taxon>Bacillota</taxon>
        <taxon>Bacilli</taxon>
        <taxon>Bacillales</taxon>
        <taxon>Paenibacillaceae</taxon>
        <taxon>Paenibacillus</taxon>
    </lineage>
</organism>
<evidence type="ECO:0000256" key="4">
    <source>
        <dbReference type="ARBA" id="ARBA00022475"/>
    </source>
</evidence>
<evidence type="ECO:0000313" key="21">
    <source>
        <dbReference type="Proteomes" id="UP001304650"/>
    </source>
</evidence>
<keyword evidence="12" id="KW-0902">Two-component regulatory system</keyword>
<evidence type="ECO:0000259" key="19">
    <source>
        <dbReference type="PROSITE" id="PS50885"/>
    </source>
</evidence>
<evidence type="ECO:0000256" key="5">
    <source>
        <dbReference type="ARBA" id="ARBA00022553"/>
    </source>
</evidence>
<keyword evidence="11 17" id="KW-1133">Transmembrane helix</keyword>
<dbReference type="SMART" id="SM00388">
    <property type="entry name" value="HisKA"/>
    <property type="match status" value="1"/>
</dbReference>
<evidence type="ECO:0000313" key="20">
    <source>
        <dbReference type="EMBL" id="WNR44047.1"/>
    </source>
</evidence>
<dbReference type="InterPro" id="IPR036097">
    <property type="entry name" value="HisK_dim/P_sf"/>
</dbReference>
<dbReference type="InterPro" id="IPR003594">
    <property type="entry name" value="HATPase_dom"/>
</dbReference>
<keyword evidence="13" id="KW-0843">Virulence</keyword>
<evidence type="ECO:0000256" key="8">
    <source>
        <dbReference type="ARBA" id="ARBA00022741"/>
    </source>
</evidence>
<feature type="domain" description="HAMP" evidence="19">
    <location>
        <begin position="178"/>
        <end position="230"/>
    </location>
</feature>
<dbReference type="Pfam" id="PF02518">
    <property type="entry name" value="HATPase_c"/>
    <property type="match status" value="1"/>
</dbReference>
<protein>
    <recommendedName>
        <fullName evidence="16">Heme sensor protein HssS</fullName>
        <ecNumber evidence="3">2.7.13.3</ecNumber>
    </recommendedName>
</protein>
<dbReference type="InterPro" id="IPR036890">
    <property type="entry name" value="HATPase_C_sf"/>
</dbReference>
<gene>
    <name evidence="20" type="ORF">MJB10_23600</name>
</gene>
<feature type="transmembrane region" description="Helical" evidence="17">
    <location>
        <begin position="6"/>
        <end position="28"/>
    </location>
</feature>
<keyword evidence="8" id="KW-0547">Nucleotide-binding</keyword>
<dbReference type="EMBL" id="CP130319">
    <property type="protein sequence ID" value="WNR44047.1"/>
    <property type="molecule type" value="Genomic_DNA"/>
</dbReference>
<evidence type="ECO:0000256" key="11">
    <source>
        <dbReference type="ARBA" id="ARBA00022989"/>
    </source>
</evidence>
<evidence type="ECO:0000256" key="10">
    <source>
        <dbReference type="ARBA" id="ARBA00022840"/>
    </source>
</evidence>
<dbReference type="EC" id="2.7.13.3" evidence="3"/>
<dbReference type="GO" id="GO:0005524">
    <property type="term" value="F:ATP binding"/>
    <property type="evidence" value="ECO:0007669"/>
    <property type="project" value="UniProtKB-KW"/>
</dbReference>
<dbReference type="SUPFAM" id="SSF158472">
    <property type="entry name" value="HAMP domain-like"/>
    <property type="match status" value="1"/>
</dbReference>
<dbReference type="FunFam" id="3.30.565.10:FF:000006">
    <property type="entry name" value="Sensor histidine kinase WalK"/>
    <property type="match status" value="1"/>
</dbReference>
<comment type="function">
    <text evidence="15">Member of the two-component regulatory system HssS/HssR involved in intracellular heme homeostasis and tempering of staphylococcal virulence. HssS functions as a heme sensor histidine kinase which is autophosphorylated at a histidine residue and transfers its phosphate group to an aspartate residue of HssR. HssR/HssS activates the expression of hrtAB, an efflux pump, in response to extracellular heme, hemin, hemoglobin or blood.</text>
</comment>
<dbReference type="SMART" id="SM00387">
    <property type="entry name" value="HATPase_c"/>
    <property type="match status" value="1"/>
</dbReference>
<dbReference type="InterPro" id="IPR004358">
    <property type="entry name" value="Sig_transdc_His_kin-like_C"/>
</dbReference>
<keyword evidence="6" id="KW-0808">Transferase</keyword>
<comment type="catalytic activity">
    <reaction evidence="1">
        <text>ATP + protein L-histidine = ADP + protein N-phospho-L-histidine.</text>
        <dbReference type="EC" id="2.7.13.3"/>
    </reaction>
</comment>
<dbReference type="Pfam" id="PF00512">
    <property type="entry name" value="HisKA"/>
    <property type="match status" value="1"/>
</dbReference>
<keyword evidence="14 17" id="KW-0472">Membrane</keyword>
<dbReference type="FunFam" id="1.10.287.130:FF:000001">
    <property type="entry name" value="Two-component sensor histidine kinase"/>
    <property type="match status" value="1"/>
</dbReference>